<dbReference type="AlphaFoldDB" id="A0A1M4BKX4"/>
<evidence type="ECO:0000313" key="1">
    <source>
        <dbReference type="EMBL" id="SAP16290.1"/>
    </source>
</evidence>
<accession>A0A1M4BKX4</accession>
<reference evidence="1" key="1">
    <citation type="submission" date="2016-04" db="EMBL/GenBank/DDBJ databases">
        <authorList>
            <person name="Evans L.H."/>
            <person name="Alamgir A."/>
            <person name="Owens N."/>
            <person name="Weber N.D."/>
            <person name="Virtaneva K."/>
            <person name="Barbian K."/>
            <person name="Babar A."/>
            <person name="Rosenke K."/>
        </authorList>
    </citation>
    <scope>NUCLEOTIDE SEQUENCE</scope>
    <source>
        <strain evidence="1">Nono1</strain>
    </source>
</reference>
<proteinExistence type="predicted"/>
<protein>
    <submittedName>
        <fullName evidence="1">Uncharacterized protein</fullName>
    </submittedName>
</protein>
<sequence>MPDLAFLIPPVLMLAAGLGAWSITRGFYREQITWLEHGLNVVRDHRDHLLTTLGHLTAAVADPALNLDRAVADAENAIDGRSSWTRAF</sequence>
<dbReference type="RefSeq" id="WP_225267141.1">
    <property type="nucleotide sequence ID" value="NZ_CP084058.1"/>
</dbReference>
<dbReference type="EMBL" id="LT559120">
    <property type="protein sequence ID" value="SAP16290.1"/>
    <property type="molecule type" value="Genomic_DNA"/>
</dbReference>
<gene>
    <name evidence="1" type="ORF">BN4615_P10953</name>
</gene>
<name>A0A1M4BKX4_9ACTN</name>
<organism evidence="1">
    <name type="scientific">Nonomuraea gerenzanensis</name>
    <dbReference type="NCBI Taxonomy" id="93944"/>
    <lineage>
        <taxon>Bacteria</taxon>
        <taxon>Bacillati</taxon>
        <taxon>Actinomycetota</taxon>
        <taxon>Actinomycetes</taxon>
        <taxon>Streptosporangiales</taxon>
        <taxon>Streptosporangiaceae</taxon>
        <taxon>Nonomuraea</taxon>
    </lineage>
</organism>